<dbReference type="InterPro" id="IPR007599">
    <property type="entry name" value="DER1"/>
</dbReference>
<keyword evidence="6 7" id="KW-0472">Membrane</keyword>
<sequence>MGLIIITGLLATFQIVSPYSLTMDFAEFLTKFQIWRLFTCFAFVGGVSMNLLMMLLLIHFGIGSLEKEFGNNIYDFYYLVCFTMISHLVSGLLLGIYPMMAEQFCYTFLYIYCKRQPDNTMSFFGFQIQSKNFPWVIMVVHILFGVDYLKFIAGYGSGHLYEFLTTTLPQEKGIKILDTPRWFKGAVSWVSENIFSNNKPPQQFQSNNMRNLRDLRSDNQNQQANNASSSGFAAFRGKGVRLGGE</sequence>
<evidence type="ECO:0000256" key="7">
    <source>
        <dbReference type="RuleBase" id="RU363059"/>
    </source>
</evidence>
<organism evidence="8 9">
    <name type="scientific">Euplotes crassus</name>
    <dbReference type="NCBI Taxonomy" id="5936"/>
    <lineage>
        <taxon>Eukaryota</taxon>
        <taxon>Sar</taxon>
        <taxon>Alveolata</taxon>
        <taxon>Ciliophora</taxon>
        <taxon>Intramacronucleata</taxon>
        <taxon>Spirotrichea</taxon>
        <taxon>Hypotrichia</taxon>
        <taxon>Euplotida</taxon>
        <taxon>Euplotidae</taxon>
        <taxon>Moneuplotes</taxon>
    </lineage>
</organism>
<evidence type="ECO:0000256" key="3">
    <source>
        <dbReference type="ARBA" id="ARBA00022692"/>
    </source>
</evidence>
<comment type="caution">
    <text evidence="8">The sequence shown here is derived from an EMBL/GenBank/DDBJ whole genome shotgun (WGS) entry which is preliminary data.</text>
</comment>
<evidence type="ECO:0000256" key="4">
    <source>
        <dbReference type="ARBA" id="ARBA00022824"/>
    </source>
</evidence>
<feature type="transmembrane region" description="Helical" evidence="7">
    <location>
        <begin position="34"/>
        <end position="56"/>
    </location>
</feature>
<feature type="transmembrane region" description="Helical" evidence="7">
    <location>
        <begin position="76"/>
        <end position="100"/>
    </location>
</feature>
<dbReference type="GO" id="GO:0005789">
    <property type="term" value="C:endoplasmic reticulum membrane"/>
    <property type="evidence" value="ECO:0007669"/>
    <property type="project" value="UniProtKB-SubCell"/>
</dbReference>
<evidence type="ECO:0000256" key="6">
    <source>
        <dbReference type="ARBA" id="ARBA00023136"/>
    </source>
</evidence>
<evidence type="ECO:0000256" key="2">
    <source>
        <dbReference type="ARBA" id="ARBA00008917"/>
    </source>
</evidence>
<dbReference type="AlphaFoldDB" id="A0AAD1XV98"/>
<dbReference type="Proteomes" id="UP001295684">
    <property type="component" value="Unassembled WGS sequence"/>
</dbReference>
<proteinExistence type="inferred from homology"/>
<protein>
    <recommendedName>
        <fullName evidence="7">Derlin</fullName>
    </recommendedName>
</protein>
<keyword evidence="4 7" id="KW-0256">Endoplasmic reticulum</keyword>
<accession>A0AAD1XV98</accession>
<evidence type="ECO:0000256" key="5">
    <source>
        <dbReference type="ARBA" id="ARBA00022989"/>
    </source>
</evidence>
<keyword evidence="3 7" id="KW-0812">Transmembrane</keyword>
<comment type="similarity">
    <text evidence="2 7">Belongs to the derlin family.</text>
</comment>
<evidence type="ECO:0000313" key="8">
    <source>
        <dbReference type="EMBL" id="CAI2378880.1"/>
    </source>
</evidence>
<comment type="function">
    <text evidence="7">May be involved in the degradation of misfolded endoplasmic reticulum (ER) luminal proteins.</text>
</comment>
<gene>
    <name evidence="8" type="ORF">ECRASSUSDP1_LOCUS20280</name>
</gene>
<evidence type="ECO:0000313" key="9">
    <source>
        <dbReference type="Proteomes" id="UP001295684"/>
    </source>
</evidence>
<comment type="subcellular location">
    <subcellularLocation>
        <location evidence="1 7">Endoplasmic reticulum membrane</location>
        <topology evidence="1 7">Multi-pass membrane protein</topology>
    </subcellularLocation>
</comment>
<keyword evidence="5 7" id="KW-1133">Transmembrane helix</keyword>
<dbReference type="EMBL" id="CAMPGE010020659">
    <property type="protein sequence ID" value="CAI2378880.1"/>
    <property type="molecule type" value="Genomic_DNA"/>
</dbReference>
<evidence type="ECO:0000256" key="1">
    <source>
        <dbReference type="ARBA" id="ARBA00004477"/>
    </source>
</evidence>
<feature type="transmembrane region" description="Helical" evidence="7">
    <location>
        <begin position="133"/>
        <end position="153"/>
    </location>
</feature>
<comment type="caution">
    <text evidence="7">Lacks conserved residue(s) required for the propagation of feature annotation.</text>
</comment>
<keyword evidence="9" id="KW-1185">Reference proteome</keyword>
<dbReference type="Pfam" id="PF04511">
    <property type="entry name" value="DER1"/>
    <property type="match status" value="1"/>
</dbReference>
<name>A0AAD1XV98_EUPCR</name>
<dbReference type="GO" id="GO:0006950">
    <property type="term" value="P:response to stress"/>
    <property type="evidence" value="ECO:0007669"/>
    <property type="project" value="UniProtKB-ARBA"/>
</dbReference>
<dbReference type="PANTHER" id="PTHR11009">
    <property type="entry name" value="DER1-LIKE PROTEIN, DERLIN"/>
    <property type="match status" value="1"/>
</dbReference>
<reference evidence="8" key="1">
    <citation type="submission" date="2023-07" db="EMBL/GenBank/DDBJ databases">
        <authorList>
            <consortium name="AG Swart"/>
            <person name="Singh M."/>
            <person name="Singh A."/>
            <person name="Seah K."/>
            <person name="Emmerich C."/>
        </authorList>
    </citation>
    <scope>NUCLEOTIDE SEQUENCE</scope>
    <source>
        <strain evidence="8">DP1</strain>
    </source>
</reference>
<dbReference type="InterPro" id="IPR035952">
    <property type="entry name" value="Rhomboid-like_sf"/>
</dbReference>
<dbReference type="SUPFAM" id="SSF144091">
    <property type="entry name" value="Rhomboid-like"/>
    <property type="match status" value="1"/>
</dbReference>